<evidence type="ECO:0000256" key="1">
    <source>
        <dbReference type="SAM" id="MobiDB-lite"/>
    </source>
</evidence>
<evidence type="ECO:0000313" key="2">
    <source>
        <dbReference type="EMBL" id="RAG82313.1"/>
    </source>
</evidence>
<accession>A0A2X0IFC6</accession>
<dbReference type="EMBL" id="QKYN01000117">
    <property type="protein sequence ID" value="RAG82313.1"/>
    <property type="molecule type" value="Genomic_DNA"/>
</dbReference>
<comment type="caution">
    <text evidence="2">The sequence shown here is derived from an EMBL/GenBank/DDBJ whole genome shotgun (WGS) entry which is preliminary data.</text>
</comment>
<gene>
    <name evidence="2" type="ORF">DN069_28160</name>
</gene>
<name>A0A2X0IFC6_9ACTN</name>
<dbReference type="RefSeq" id="WP_111505628.1">
    <property type="nucleotide sequence ID" value="NZ_QKYN01000117.1"/>
</dbReference>
<dbReference type="OrthoDB" id="3290487at2"/>
<proteinExistence type="predicted"/>
<sequence length="287" mass="31065">MYSLLLTGPLDRDDLRAALARPFAAAPNDVDVSAADDEDRDWETLVACTVEPVSGDVTWSLEVVCEADDRSLPDGPGLARVVAAALGQPVLCPAQPFPPSAYWLAAPGGLLTRARLYDVDDDTGEEGAPRHVIDAVGDPVPEMPQLRVAPQPEVIREHPMPTPVSDGLALPDPLPDGLRRARNELGAWESLVARMTTGWPPDCWYPAAYFREDLEVRDRLGLLLAGPGAELLLAALEEVDAAFRAATQEDGGASLAKALDLPRVNLALRGWWWQRAPQPLPWRDQPG</sequence>
<dbReference type="Proteomes" id="UP000248889">
    <property type="component" value="Unassembled WGS sequence"/>
</dbReference>
<evidence type="ECO:0000313" key="3">
    <source>
        <dbReference type="Proteomes" id="UP000248889"/>
    </source>
</evidence>
<reference evidence="2 3" key="1">
    <citation type="submission" date="2018-06" db="EMBL/GenBank/DDBJ databases">
        <title>Streptacidiphilus pinicola sp. nov., isolated from pine grove soil.</title>
        <authorList>
            <person name="Roh S.G."/>
            <person name="Park S."/>
            <person name="Kim M.-K."/>
            <person name="Yun B.-R."/>
            <person name="Park J."/>
            <person name="Kim M.J."/>
            <person name="Kim Y.S."/>
            <person name="Kim S.B."/>
        </authorList>
    </citation>
    <scope>NUCLEOTIDE SEQUENCE [LARGE SCALE GENOMIC DNA]</scope>
    <source>
        <strain evidence="2 3">MMS16-CNU450</strain>
    </source>
</reference>
<organism evidence="2 3">
    <name type="scientific">Streptacidiphilus pinicola</name>
    <dbReference type="NCBI Taxonomy" id="2219663"/>
    <lineage>
        <taxon>Bacteria</taxon>
        <taxon>Bacillati</taxon>
        <taxon>Actinomycetota</taxon>
        <taxon>Actinomycetes</taxon>
        <taxon>Kitasatosporales</taxon>
        <taxon>Streptomycetaceae</taxon>
        <taxon>Streptacidiphilus</taxon>
    </lineage>
</organism>
<keyword evidence="3" id="KW-1185">Reference proteome</keyword>
<feature type="region of interest" description="Disordered" evidence="1">
    <location>
        <begin position="123"/>
        <end position="144"/>
    </location>
</feature>
<dbReference type="AlphaFoldDB" id="A0A2X0IFC6"/>
<protein>
    <submittedName>
        <fullName evidence="2">Uncharacterized protein</fullName>
    </submittedName>
</protein>